<protein>
    <recommendedName>
        <fullName evidence="4">BTB domain-containing protein</fullName>
    </recommendedName>
</protein>
<evidence type="ECO:0008006" key="4">
    <source>
        <dbReference type="Google" id="ProtNLM"/>
    </source>
</evidence>
<feature type="region of interest" description="Disordered" evidence="1">
    <location>
        <begin position="1"/>
        <end position="91"/>
    </location>
</feature>
<dbReference type="Proteomes" id="UP000053259">
    <property type="component" value="Unassembled WGS sequence"/>
</dbReference>
<dbReference type="HOGENOM" id="CLU_431623_0_0_1"/>
<keyword evidence="3" id="KW-1185">Reference proteome</keyword>
<sequence>MAPLNGTTLADLQRRPVVAIPLQFPRAQRKSRPENQPIRHENPMPPKIEKSETASEDGTNTSKANFERSMTPESLPSSGHKANGSAATAQEEGMVLREKTNLLIEQPSGKNGHPVSMPPLNSYITSQTNVPVESENTNGAAASNVKDREWAHNDKETMASKPHTRSLRILHELPPEFHPSSEPSSTPISGDLSTIRLPFFQPHTQANGFHGPLYPPPMAARPTSLNPEANFQPIDRNIDVSRTPSRNSSVERTMNGDIQSSMMPQTPATFHDQKVPSALALQDHLLSHFDKPALSDVRLDISRFSAGTRHISAHTLILCRSSTLRQYIDKLVEPDRTIRIEPPNRFLTEFGFVQALKYLYGAPVLTPDEFIHEMNQAPMDIDPNSPAARTMSRILDYVAGGYFLDIPEVVGAGLGCARLLQRWDTVPTCLSFALDGGLNHWWRAFAEHVETVDGPTISQQEPTLGDAAGQLLDSSLQWVVMALPINFHFDPAAAQLRELPRLPAVVETRPSQADPRLSLIQFGQMSVTDTGRPDFLTSFISSILLSLPYAALKFVLEHPIFYQRFGNQSVHIAEAIVEERENRRKKVLHAKRIKDGKKQWDATKWQEQVRRVQIFPGYQLARARVVNPKTTSTE</sequence>
<accession>A0A0D2BAI1</accession>
<dbReference type="VEuPathDB" id="FungiDB:PV09_01257"/>
<evidence type="ECO:0000313" key="3">
    <source>
        <dbReference type="Proteomes" id="UP000053259"/>
    </source>
</evidence>
<dbReference type="InParanoid" id="A0A0D2BAI1"/>
<name>A0A0D2BAI1_9PEZI</name>
<gene>
    <name evidence="2" type="ORF">PV09_01257</name>
</gene>
<evidence type="ECO:0000256" key="1">
    <source>
        <dbReference type="SAM" id="MobiDB-lite"/>
    </source>
</evidence>
<dbReference type="AlphaFoldDB" id="A0A0D2BAI1"/>
<organism evidence="2 3">
    <name type="scientific">Verruconis gallopava</name>
    <dbReference type="NCBI Taxonomy" id="253628"/>
    <lineage>
        <taxon>Eukaryota</taxon>
        <taxon>Fungi</taxon>
        <taxon>Dikarya</taxon>
        <taxon>Ascomycota</taxon>
        <taxon>Pezizomycotina</taxon>
        <taxon>Dothideomycetes</taxon>
        <taxon>Pleosporomycetidae</taxon>
        <taxon>Venturiales</taxon>
        <taxon>Sympoventuriaceae</taxon>
        <taxon>Verruconis</taxon>
    </lineage>
</organism>
<dbReference type="STRING" id="253628.A0A0D2BAI1"/>
<dbReference type="OrthoDB" id="5329403at2759"/>
<reference evidence="2 3" key="1">
    <citation type="submission" date="2015-01" db="EMBL/GenBank/DDBJ databases">
        <title>The Genome Sequence of Ochroconis gallopava CBS43764.</title>
        <authorList>
            <consortium name="The Broad Institute Genomics Platform"/>
            <person name="Cuomo C."/>
            <person name="de Hoog S."/>
            <person name="Gorbushina A."/>
            <person name="Stielow B."/>
            <person name="Teixiera M."/>
            <person name="Abouelleil A."/>
            <person name="Chapman S.B."/>
            <person name="Priest M."/>
            <person name="Young S.K."/>
            <person name="Wortman J."/>
            <person name="Nusbaum C."/>
            <person name="Birren B."/>
        </authorList>
    </citation>
    <scope>NUCLEOTIDE SEQUENCE [LARGE SCALE GENOMIC DNA]</scope>
    <source>
        <strain evidence="2 3">CBS 43764</strain>
    </source>
</reference>
<dbReference type="RefSeq" id="XP_016218208.1">
    <property type="nucleotide sequence ID" value="XM_016354113.1"/>
</dbReference>
<dbReference type="GeneID" id="27309230"/>
<feature type="compositionally biased region" description="Polar residues" evidence="1">
    <location>
        <begin position="1"/>
        <end position="10"/>
    </location>
</feature>
<proteinExistence type="predicted"/>
<dbReference type="EMBL" id="KN847531">
    <property type="protein sequence ID" value="KIW08339.1"/>
    <property type="molecule type" value="Genomic_DNA"/>
</dbReference>
<feature type="compositionally biased region" description="Basic and acidic residues" evidence="1">
    <location>
        <begin position="31"/>
        <end position="53"/>
    </location>
</feature>
<evidence type="ECO:0000313" key="2">
    <source>
        <dbReference type="EMBL" id="KIW08339.1"/>
    </source>
</evidence>